<sequence length="263" mass="27610">MRIVPVALLSLCLSLGCGAQQEPHPGDAGSTQDGGSKTPDSGTEPKDAGTSPKDAGSEPQDAGPEDAGTEPNDAGTSPEDAGTNPDDEDYPPCGVPYLGDRNGKPDFTPTALGPGMTSAPIQAGSIVSIIEPFQGGRVSFIGVRDVINMDPCGTTLLGGFRDPITHKVVLDQRTVTLERSPDGRGASTDSDTASFSNVTLCPNNWSGADIYDQTYELMLVLTDRRGRSVYKSFNIRPACNVPGEDVICRCMCKKGYRLGEPCP</sequence>
<dbReference type="PROSITE" id="PS51257">
    <property type="entry name" value="PROKAR_LIPOPROTEIN"/>
    <property type="match status" value="1"/>
</dbReference>
<feature type="compositionally biased region" description="Polar residues" evidence="1">
    <location>
        <begin position="29"/>
        <end position="41"/>
    </location>
</feature>
<accession>A0A250IL27</accession>
<evidence type="ECO:0000256" key="2">
    <source>
        <dbReference type="SAM" id="SignalP"/>
    </source>
</evidence>
<feature type="region of interest" description="Disordered" evidence="1">
    <location>
        <begin position="19"/>
        <end position="114"/>
    </location>
</feature>
<proteinExistence type="predicted"/>
<dbReference type="Proteomes" id="UP000217289">
    <property type="component" value="Chromosome"/>
</dbReference>
<dbReference type="AlphaFoldDB" id="A0A250IL27"/>
<dbReference type="RefSeq" id="WP_179956278.1">
    <property type="nucleotide sequence ID" value="NZ_CP022163.1"/>
</dbReference>
<organism evidence="3 4">
    <name type="scientific">Melittangium boletus DSM 14713</name>
    <dbReference type="NCBI Taxonomy" id="1294270"/>
    <lineage>
        <taxon>Bacteria</taxon>
        <taxon>Pseudomonadati</taxon>
        <taxon>Myxococcota</taxon>
        <taxon>Myxococcia</taxon>
        <taxon>Myxococcales</taxon>
        <taxon>Cystobacterineae</taxon>
        <taxon>Archangiaceae</taxon>
        <taxon>Melittangium</taxon>
    </lineage>
</organism>
<gene>
    <name evidence="3" type="ORF">MEBOL_005395</name>
</gene>
<name>A0A250IL27_9BACT</name>
<feature type="chain" id="PRO_5012942162" description="Lipoprotein" evidence="2">
    <location>
        <begin position="20"/>
        <end position="263"/>
    </location>
</feature>
<keyword evidence="4" id="KW-1185">Reference proteome</keyword>
<feature type="signal peptide" evidence="2">
    <location>
        <begin position="1"/>
        <end position="19"/>
    </location>
</feature>
<dbReference type="KEGG" id="mbd:MEBOL_005395"/>
<protein>
    <recommendedName>
        <fullName evidence="5">Lipoprotein</fullName>
    </recommendedName>
</protein>
<evidence type="ECO:0000313" key="4">
    <source>
        <dbReference type="Proteomes" id="UP000217289"/>
    </source>
</evidence>
<reference evidence="3 4" key="1">
    <citation type="submission" date="2017-06" db="EMBL/GenBank/DDBJ databases">
        <authorList>
            <person name="Kim H.J."/>
            <person name="Triplett B.A."/>
        </authorList>
    </citation>
    <scope>NUCLEOTIDE SEQUENCE [LARGE SCALE GENOMIC DNA]</scope>
    <source>
        <strain evidence="3 4">DSM 14713</strain>
    </source>
</reference>
<evidence type="ECO:0000313" key="3">
    <source>
        <dbReference type="EMBL" id="ATB31923.1"/>
    </source>
</evidence>
<dbReference type="EMBL" id="CP022163">
    <property type="protein sequence ID" value="ATB31923.1"/>
    <property type="molecule type" value="Genomic_DNA"/>
</dbReference>
<evidence type="ECO:0000256" key="1">
    <source>
        <dbReference type="SAM" id="MobiDB-lite"/>
    </source>
</evidence>
<evidence type="ECO:0008006" key="5">
    <source>
        <dbReference type="Google" id="ProtNLM"/>
    </source>
</evidence>
<keyword evidence="2" id="KW-0732">Signal</keyword>